<dbReference type="CDD" id="cd00067">
    <property type="entry name" value="GAL4"/>
    <property type="match status" value="1"/>
</dbReference>
<keyword evidence="6" id="KW-0539">Nucleus</keyword>
<dbReference type="Proteomes" id="UP000068243">
    <property type="component" value="Unassembled WGS sequence"/>
</dbReference>
<dbReference type="InterPro" id="IPR001138">
    <property type="entry name" value="Zn2Cys6_DnaBD"/>
</dbReference>
<dbReference type="GO" id="GO:0005634">
    <property type="term" value="C:nucleus"/>
    <property type="evidence" value="ECO:0007669"/>
    <property type="project" value="UniProtKB-SubCell"/>
</dbReference>
<dbReference type="GO" id="GO:0000981">
    <property type="term" value="F:DNA-binding transcription factor activity, RNA polymerase II-specific"/>
    <property type="evidence" value="ECO:0007669"/>
    <property type="project" value="InterPro"/>
</dbReference>
<dbReference type="CDD" id="cd12148">
    <property type="entry name" value="fungal_TF_MHR"/>
    <property type="match status" value="1"/>
</dbReference>
<dbReference type="GO" id="GO:0009893">
    <property type="term" value="P:positive regulation of metabolic process"/>
    <property type="evidence" value="ECO:0007669"/>
    <property type="project" value="UniProtKB-ARBA"/>
</dbReference>
<evidence type="ECO:0000256" key="5">
    <source>
        <dbReference type="ARBA" id="ARBA00023163"/>
    </source>
</evidence>
<dbReference type="InterPro" id="IPR036864">
    <property type="entry name" value="Zn2-C6_fun-type_DNA-bd_sf"/>
</dbReference>
<keyword evidence="2" id="KW-0862">Zinc</keyword>
<keyword evidence="5" id="KW-0804">Transcription</keyword>
<organism evidence="10 11">
    <name type="scientific">Aspergillus niger</name>
    <dbReference type="NCBI Taxonomy" id="5061"/>
    <lineage>
        <taxon>Eukaryota</taxon>
        <taxon>Fungi</taxon>
        <taxon>Dikarya</taxon>
        <taxon>Ascomycota</taxon>
        <taxon>Pezizomycotina</taxon>
        <taxon>Eurotiomycetes</taxon>
        <taxon>Eurotiomycetidae</taxon>
        <taxon>Eurotiales</taxon>
        <taxon>Aspergillaceae</taxon>
        <taxon>Aspergillus</taxon>
        <taxon>Aspergillus subgen. Circumdati</taxon>
    </lineage>
</organism>
<feature type="region of interest" description="Disordered" evidence="7">
    <location>
        <begin position="131"/>
        <end position="163"/>
    </location>
</feature>
<feature type="transmembrane region" description="Helical" evidence="8">
    <location>
        <begin position="12"/>
        <end position="35"/>
    </location>
</feature>
<evidence type="ECO:0000313" key="11">
    <source>
        <dbReference type="Proteomes" id="UP000068243"/>
    </source>
</evidence>
<evidence type="ECO:0000259" key="9">
    <source>
        <dbReference type="PROSITE" id="PS00463"/>
    </source>
</evidence>
<dbReference type="PANTHER" id="PTHR31845">
    <property type="entry name" value="FINGER DOMAIN PROTEIN, PUTATIVE-RELATED"/>
    <property type="match status" value="1"/>
</dbReference>
<dbReference type="VEuPathDB" id="FungiDB:An02g10690"/>
<evidence type="ECO:0000256" key="3">
    <source>
        <dbReference type="ARBA" id="ARBA00023015"/>
    </source>
</evidence>
<evidence type="ECO:0000256" key="6">
    <source>
        <dbReference type="ARBA" id="ARBA00023242"/>
    </source>
</evidence>
<sequence>MRADHSITLTPLYFFYIVIQTINNIYLGGEFIIVFKLRVYAQNGPSIVRTGMFSSPTIYILLTNAGEQACLNCSKSKCKCVDRPGSQGCERCYRLNKTCLRGTSTRAMQSQKNNTAARIAQLEGKLDELVSSLQPQNPPSTSSSSVRNSLSTPASDSSSPTTYGDYNIPAASISSSDSLESSPEESLDIFRTHMLQYFPFLHLPGDVQWMRQERPFLFLCIMAVTCPSIPTKLALGEKIRKIATERMFLSSDPGAVNLDLLLGLLTVLAWGYDHLLHDTALGLPRFTQLAITVVYELRLNKPIPDDTNVLTAGLGGCASSRAPTRTLEEQRAVLACFILSSIVSTCLDNIQPMQWTSHMEECLEALTRKCETPLDEVFAHQVRLHRIAREAEHIRIASTAVPAAFHLTALQRKVNEVKQSITPDLQHNSLFRASTYYTELSIHGLVLSKKQDIPDLQRLEGLHACLETARSALDSFFQISSTDDYIGISFPFFNYLARSILVIMTLSTMNDPIWDTSLVRSTVDVLWILDRLINEVQQAKASRCEENESANGFLDKSTKKLQSLRASACAALMPAKPQQQCSSVAKAAEDDLQVLRMFQAYELMDAGLMASFMEGTAIFDGFY</sequence>
<dbReference type="GO" id="GO:0000976">
    <property type="term" value="F:transcription cis-regulatory region binding"/>
    <property type="evidence" value="ECO:0007669"/>
    <property type="project" value="TreeGrafter"/>
</dbReference>
<proteinExistence type="predicted"/>
<evidence type="ECO:0000256" key="2">
    <source>
        <dbReference type="ARBA" id="ARBA00022833"/>
    </source>
</evidence>
<protein>
    <recommendedName>
        <fullName evidence="9">Zn(2)-C6 fungal-type domain-containing protein</fullName>
    </recommendedName>
</protein>
<dbReference type="EMBL" id="BCMY01000002">
    <property type="protein sequence ID" value="GAQ36941.1"/>
    <property type="molecule type" value="Genomic_DNA"/>
</dbReference>
<keyword evidence="8" id="KW-0472">Membrane</keyword>
<evidence type="ECO:0000256" key="7">
    <source>
        <dbReference type="SAM" id="MobiDB-lite"/>
    </source>
</evidence>
<dbReference type="OMA" id="YTEMCII"/>
<evidence type="ECO:0000256" key="4">
    <source>
        <dbReference type="ARBA" id="ARBA00023125"/>
    </source>
</evidence>
<accession>A0A100IAE1</accession>
<keyword evidence="4" id="KW-0238">DNA-binding</keyword>
<dbReference type="InterPro" id="IPR051089">
    <property type="entry name" value="prtT"/>
</dbReference>
<dbReference type="Gene3D" id="4.10.240.10">
    <property type="entry name" value="Zn(2)-C6 fungal-type DNA-binding domain"/>
    <property type="match status" value="1"/>
</dbReference>
<dbReference type="VEuPathDB" id="FungiDB:M747DRAFT_292125"/>
<dbReference type="VEuPathDB" id="FungiDB:ASPNIDRAFT2_1080565"/>
<evidence type="ECO:0000256" key="1">
    <source>
        <dbReference type="ARBA" id="ARBA00004123"/>
    </source>
</evidence>
<dbReference type="AlphaFoldDB" id="A0A100IAE1"/>
<gene>
    <name evidence="10" type="ORF">ABL_01937</name>
</gene>
<keyword evidence="8" id="KW-1133">Transmembrane helix</keyword>
<dbReference type="GO" id="GO:0008270">
    <property type="term" value="F:zinc ion binding"/>
    <property type="evidence" value="ECO:0007669"/>
    <property type="project" value="InterPro"/>
</dbReference>
<evidence type="ECO:0000313" key="10">
    <source>
        <dbReference type="EMBL" id="GAQ36941.1"/>
    </source>
</evidence>
<name>A0A100IAE1_ASPNG</name>
<comment type="caution">
    <text evidence="10">The sequence shown here is derived from an EMBL/GenBank/DDBJ whole genome shotgun (WGS) entry which is preliminary data.</text>
</comment>
<comment type="subcellular location">
    <subcellularLocation>
        <location evidence="1">Nucleus</location>
    </subcellularLocation>
</comment>
<keyword evidence="3" id="KW-0805">Transcription regulation</keyword>
<dbReference type="PROSITE" id="PS00463">
    <property type="entry name" value="ZN2_CY6_FUNGAL_1"/>
    <property type="match status" value="1"/>
</dbReference>
<feature type="domain" description="Zn(2)-C6 fungal-type" evidence="9">
    <location>
        <begin position="69"/>
        <end position="99"/>
    </location>
</feature>
<reference evidence="11" key="1">
    <citation type="journal article" date="2016" name="Genome Announc.">
        <title>Draft genome sequence of Aspergillus niger strain An76.</title>
        <authorList>
            <person name="Gong W."/>
            <person name="Cheng Z."/>
            <person name="Zhang H."/>
            <person name="Liu L."/>
            <person name="Gao P."/>
            <person name="Wang L."/>
        </authorList>
    </citation>
    <scope>NUCLEOTIDE SEQUENCE [LARGE SCALE GENOMIC DNA]</scope>
    <source>
        <strain evidence="11">An76</strain>
    </source>
</reference>
<evidence type="ECO:0000256" key="8">
    <source>
        <dbReference type="SAM" id="Phobius"/>
    </source>
</evidence>
<keyword evidence="8" id="KW-0812">Transmembrane</keyword>
<dbReference type="OrthoDB" id="1600564at2759"/>
<dbReference type="PANTHER" id="PTHR31845:SF32">
    <property type="entry name" value="MISCELLANEOUS ZN(II)2CYS6 TRANSCRIPTION FACTOR (EUROFUNG)-RELATED"/>
    <property type="match status" value="1"/>
</dbReference>
<dbReference type="VEuPathDB" id="FungiDB:ATCC64974_54110"/>